<evidence type="ECO:0000313" key="11">
    <source>
        <dbReference type="EMBL" id="GFR63090.1"/>
    </source>
</evidence>
<evidence type="ECO:0000256" key="1">
    <source>
        <dbReference type="ARBA" id="ARBA00002646"/>
    </source>
</evidence>
<evidence type="ECO:0000256" key="7">
    <source>
        <dbReference type="ARBA" id="ARBA00022990"/>
    </source>
</evidence>
<dbReference type="AlphaFoldDB" id="A0AAV4ER86"/>
<comment type="subunit">
    <text evidence="3">Interacts with UHRF2/NIRF.</text>
</comment>
<dbReference type="InterPro" id="IPR029169">
    <property type="entry name" value="PCNP"/>
</dbReference>
<dbReference type="GO" id="GO:0016567">
    <property type="term" value="P:protein ubiquitination"/>
    <property type="evidence" value="ECO:0007669"/>
    <property type="project" value="InterPro"/>
</dbReference>
<evidence type="ECO:0000256" key="4">
    <source>
        <dbReference type="ARBA" id="ARBA00022059"/>
    </source>
</evidence>
<dbReference type="PANTHER" id="PTHR16523">
    <property type="entry name" value="PEST PROTEOLYTIC SIGNAL-CONTAINING NUCLEAR PROTEIN"/>
    <property type="match status" value="1"/>
</dbReference>
<evidence type="ECO:0000256" key="8">
    <source>
        <dbReference type="ARBA" id="ARBA00023242"/>
    </source>
</evidence>
<sequence length="179" mass="19078">MADSASGTDSEPREDGEIKSRSAEKRQSSKGVEEASAPKKISISLGPKPSAGLNQKISFNLGGASKAKPSLPTGKPDQAKGSVMPIKMSLGSSVQKSKEPPPVVQKSALAAKVFNDDDDSDDEEMPPEAKMRMKNIGRNTPTASGPNSYGKGKFGFIDRQKIIEKQIKEEMDKVSGDKK</sequence>
<feature type="region of interest" description="Disordered" evidence="10">
    <location>
        <begin position="132"/>
        <end position="153"/>
    </location>
</feature>
<dbReference type="GO" id="GO:0043161">
    <property type="term" value="P:proteasome-mediated ubiquitin-dependent protein catabolic process"/>
    <property type="evidence" value="ECO:0007669"/>
    <property type="project" value="TreeGrafter"/>
</dbReference>
<dbReference type="EMBL" id="BMAT01000268">
    <property type="protein sequence ID" value="GFR63090.1"/>
    <property type="molecule type" value="Genomic_DNA"/>
</dbReference>
<evidence type="ECO:0000256" key="2">
    <source>
        <dbReference type="ARBA" id="ARBA00004123"/>
    </source>
</evidence>
<comment type="caution">
    <text evidence="11">The sequence shown here is derived from an EMBL/GenBank/DDBJ whole genome shotgun (WGS) entry which is preliminary data.</text>
</comment>
<protein>
    <recommendedName>
        <fullName evidence="4">PEST proteolytic signal-containing nuclear protein</fullName>
    </recommendedName>
</protein>
<feature type="region of interest" description="Disordered" evidence="10">
    <location>
        <begin position="1"/>
        <end position="104"/>
    </location>
</feature>
<keyword evidence="8" id="KW-0539">Nucleus</keyword>
<dbReference type="PANTHER" id="PTHR16523:SF6">
    <property type="entry name" value="PEST PROTEOLYTIC SIGNAL-CONTAINING NUCLEAR PROTEIN"/>
    <property type="match status" value="1"/>
</dbReference>
<keyword evidence="9" id="KW-0131">Cell cycle</keyword>
<comment type="subcellular location">
    <subcellularLocation>
        <location evidence="2">Nucleus</location>
    </subcellularLocation>
</comment>
<keyword evidence="7" id="KW-0007">Acetylation</keyword>
<keyword evidence="5" id="KW-0597">Phosphoprotein</keyword>
<evidence type="ECO:0000313" key="12">
    <source>
        <dbReference type="Proteomes" id="UP000762676"/>
    </source>
</evidence>
<gene>
    <name evidence="11" type="ORF">ElyMa_000147600</name>
</gene>
<feature type="compositionally biased region" description="Basic and acidic residues" evidence="10">
    <location>
        <begin position="10"/>
        <end position="37"/>
    </location>
</feature>
<keyword evidence="6" id="KW-0832">Ubl conjugation</keyword>
<organism evidence="11 12">
    <name type="scientific">Elysia marginata</name>
    <dbReference type="NCBI Taxonomy" id="1093978"/>
    <lineage>
        <taxon>Eukaryota</taxon>
        <taxon>Metazoa</taxon>
        <taxon>Spiralia</taxon>
        <taxon>Lophotrochozoa</taxon>
        <taxon>Mollusca</taxon>
        <taxon>Gastropoda</taxon>
        <taxon>Heterobranchia</taxon>
        <taxon>Euthyneura</taxon>
        <taxon>Panpulmonata</taxon>
        <taxon>Sacoglossa</taxon>
        <taxon>Placobranchoidea</taxon>
        <taxon>Plakobranchidae</taxon>
        <taxon>Elysia</taxon>
    </lineage>
</organism>
<dbReference type="Pfam" id="PF15473">
    <property type="entry name" value="PCNP"/>
    <property type="match status" value="1"/>
</dbReference>
<comment type="function">
    <text evidence="1">May be involved in cell cycle regulation.</text>
</comment>
<keyword evidence="12" id="KW-1185">Reference proteome</keyword>
<evidence type="ECO:0000256" key="6">
    <source>
        <dbReference type="ARBA" id="ARBA00022843"/>
    </source>
</evidence>
<accession>A0AAV4ER86</accession>
<name>A0AAV4ER86_9GAST</name>
<evidence type="ECO:0000256" key="3">
    <source>
        <dbReference type="ARBA" id="ARBA00011097"/>
    </source>
</evidence>
<evidence type="ECO:0000256" key="9">
    <source>
        <dbReference type="ARBA" id="ARBA00023306"/>
    </source>
</evidence>
<proteinExistence type="predicted"/>
<evidence type="ECO:0000256" key="5">
    <source>
        <dbReference type="ARBA" id="ARBA00022553"/>
    </source>
</evidence>
<reference evidence="11 12" key="1">
    <citation type="journal article" date="2021" name="Elife">
        <title>Chloroplast acquisition without the gene transfer in kleptoplastic sea slugs, Plakobranchus ocellatus.</title>
        <authorList>
            <person name="Maeda T."/>
            <person name="Takahashi S."/>
            <person name="Yoshida T."/>
            <person name="Shimamura S."/>
            <person name="Takaki Y."/>
            <person name="Nagai Y."/>
            <person name="Toyoda A."/>
            <person name="Suzuki Y."/>
            <person name="Arimoto A."/>
            <person name="Ishii H."/>
            <person name="Satoh N."/>
            <person name="Nishiyama T."/>
            <person name="Hasebe M."/>
            <person name="Maruyama T."/>
            <person name="Minagawa J."/>
            <person name="Obokata J."/>
            <person name="Shigenobu S."/>
        </authorList>
    </citation>
    <scope>NUCLEOTIDE SEQUENCE [LARGE SCALE GENOMIC DNA]</scope>
</reference>
<dbReference type="GO" id="GO:0005634">
    <property type="term" value="C:nucleus"/>
    <property type="evidence" value="ECO:0007669"/>
    <property type="project" value="UniProtKB-SubCell"/>
</dbReference>
<feature type="compositionally biased region" description="Polar residues" evidence="10">
    <location>
        <begin position="137"/>
        <end position="147"/>
    </location>
</feature>
<dbReference type="Proteomes" id="UP000762676">
    <property type="component" value="Unassembled WGS sequence"/>
</dbReference>
<evidence type="ECO:0000256" key="10">
    <source>
        <dbReference type="SAM" id="MobiDB-lite"/>
    </source>
</evidence>